<proteinExistence type="predicted"/>
<reference evidence="3" key="1">
    <citation type="journal article" date="2024" name="Algal Res.">
        <title>Biochemical, toxicological and genomic investigation of a high-biomass producing Limnothrix strain isolated from Italian shallow drinking water reservoir.</title>
        <authorList>
            <person name="Simonazzi M."/>
            <person name="Shishido T.K."/>
            <person name="Delbaje E."/>
            <person name="Wahlsten M."/>
            <person name="Fewer D.P."/>
            <person name="Sivonen K."/>
            <person name="Pezzolesi L."/>
            <person name="Pistocchi R."/>
        </authorList>
    </citation>
    <scope>NUCLEOTIDE SEQUENCE [LARGE SCALE GENOMIC DNA]</scope>
    <source>
        <strain evidence="3">LRLZ20PSL1</strain>
    </source>
</reference>
<dbReference type="PANTHER" id="PTHR36740:SF1">
    <property type="entry name" value="PRC-BARREL DOMAIN-CONTAINING PROTEIN"/>
    <property type="match status" value="1"/>
</dbReference>
<comment type="caution">
    <text evidence="2">The sequence shown here is derived from an EMBL/GenBank/DDBJ whole genome shotgun (WGS) entry which is preliminary data.</text>
</comment>
<feature type="compositionally biased region" description="Basic and acidic residues" evidence="1">
    <location>
        <begin position="221"/>
        <end position="249"/>
    </location>
</feature>
<dbReference type="RefSeq" id="WP_393011244.1">
    <property type="nucleotide sequence ID" value="NZ_JAZAQF010000029.1"/>
</dbReference>
<evidence type="ECO:0000313" key="3">
    <source>
        <dbReference type="Proteomes" id="UP001604335"/>
    </source>
</evidence>
<dbReference type="Gene3D" id="1.20.120.20">
    <property type="entry name" value="Apolipoprotein"/>
    <property type="match status" value="1"/>
</dbReference>
<dbReference type="SUPFAM" id="SSF58113">
    <property type="entry name" value="Apolipoprotein A-I"/>
    <property type="match status" value="1"/>
</dbReference>
<dbReference type="Proteomes" id="UP001604335">
    <property type="component" value="Unassembled WGS sequence"/>
</dbReference>
<protein>
    <recommendedName>
        <fullName evidence="4">Photosystem reaction center subunit H</fullName>
    </recommendedName>
</protein>
<feature type="compositionally biased region" description="Acidic residues" evidence="1">
    <location>
        <begin position="272"/>
        <end position="288"/>
    </location>
</feature>
<organism evidence="2 3">
    <name type="scientific">Limnothrix redekei LRLZ20PSL1</name>
    <dbReference type="NCBI Taxonomy" id="3112953"/>
    <lineage>
        <taxon>Bacteria</taxon>
        <taxon>Bacillati</taxon>
        <taxon>Cyanobacteriota</taxon>
        <taxon>Cyanophyceae</taxon>
        <taxon>Pseudanabaenales</taxon>
        <taxon>Pseudanabaenaceae</taxon>
        <taxon>Limnothrix</taxon>
    </lineage>
</organism>
<dbReference type="InterPro" id="IPR011033">
    <property type="entry name" value="PRC_barrel-like_sf"/>
</dbReference>
<name>A0ABW7C7H8_9CYAN</name>
<evidence type="ECO:0000313" key="2">
    <source>
        <dbReference type="EMBL" id="MFG3817138.1"/>
    </source>
</evidence>
<gene>
    <name evidence="2" type="ORF">VPK24_05775</name>
</gene>
<evidence type="ECO:0008006" key="4">
    <source>
        <dbReference type="Google" id="ProtNLM"/>
    </source>
</evidence>
<feature type="region of interest" description="Disordered" evidence="1">
    <location>
        <begin position="221"/>
        <end position="310"/>
    </location>
</feature>
<dbReference type="SUPFAM" id="SSF50346">
    <property type="entry name" value="PRC-barrel domain"/>
    <property type="match status" value="2"/>
</dbReference>
<dbReference type="EMBL" id="JAZAQF010000029">
    <property type="protein sequence ID" value="MFG3817138.1"/>
    <property type="molecule type" value="Genomic_DNA"/>
</dbReference>
<evidence type="ECO:0000256" key="1">
    <source>
        <dbReference type="SAM" id="MobiDB-lite"/>
    </source>
</evidence>
<dbReference type="Gene3D" id="2.30.30.240">
    <property type="entry name" value="PRC-barrel domain"/>
    <property type="match status" value="1"/>
</dbReference>
<dbReference type="PANTHER" id="PTHR36740">
    <property type="entry name" value="PRC DOMAIN-CONTAINING PROTEIN"/>
    <property type="match status" value="1"/>
</dbReference>
<keyword evidence="3" id="KW-1185">Reference proteome</keyword>
<sequence length="310" mass="33121">MSATASFIRQSQLLGRLVLDRATTETLGHVAALWVDPRAARVLGIVIRSGPLPLNLSLKLPLGGPLRACAWGQVVAIGADSVLVDMGPQGESLQQPEGAFDLVGHEVWTDGGNRIGTVADLELDPAVGRVDRYLFRREGVADVAYSLPAGAAISGGPRRLLVVTQAAEAAEAVPLTAAWDQALDSVQTSVQTTLRQVQEKTKPIAETARSRFADLAREARDRAKSLADTARTRATELTETMRDRADRLTQESQSPQRDRPAGNLPAAPENAATDDDDDPIDLWDEDSPAIDTPASPIDTDSHQPPQPPKA</sequence>
<accession>A0ABW7C7H8</accession>